<evidence type="ECO:0000256" key="3">
    <source>
        <dbReference type="ARBA" id="ARBA00022692"/>
    </source>
</evidence>
<keyword evidence="13" id="KW-1185">Reference proteome</keyword>
<dbReference type="InterPro" id="IPR023214">
    <property type="entry name" value="HAD_sf"/>
</dbReference>
<keyword evidence="4" id="KW-0547">Nucleotide-binding</keyword>
<feature type="transmembrane region" description="Helical" evidence="10">
    <location>
        <begin position="85"/>
        <end position="101"/>
    </location>
</feature>
<evidence type="ECO:0000313" key="12">
    <source>
        <dbReference type="EMBL" id="ARN84035.1"/>
    </source>
</evidence>
<dbReference type="Pfam" id="PF00689">
    <property type="entry name" value="Cation_ATPase_C"/>
    <property type="match status" value="1"/>
</dbReference>
<dbReference type="OrthoDB" id="391538at2"/>
<dbReference type="SUPFAM" id="SSF56784">
    <property type="entry name" value="HAD-like"/>
    <property type="match status" value="1"/>
</dbReference>
<proteinExistence type="predicted"/>
<dbReference type="GO" id="GO:0015662">
    <property type="term" value="F:P-type ion transporter activity"/>
    <property type="evidence" value="ECO:0007669"/>
    <property type="project" value="UniProtKB-ARBA"/>
</dbReference>
<feature type="transmembrane region" description="Helical" evidence="10">
    <location>
        <begin position="777"/>
        <end position="793"/>
    </location>
</feature>
<keyword evidence="2" id="KW-0597">Phosphoprotein</keyword>
<dbReference type="AlphaFoldDB" id="A0A1W6N2J6"/>
<dbReference type="KEGG" id="naf:GQ61_00215"/>
<keyword evidence="6" id="KW-0460">Magnesium</keyword>
<evidence type="ECO:0000256" key="10">
    <source>
        <dbReference type="SAM" id="Phobius"/>
    </source>
</evidence>
<dbReference type="Pfam" id="PF13246">
    <property type="entry name" value="Cation_ATPase"/>
    <property type="match status" value="1"/>
</dbReference>
<reference evidence="12 13" key="1">
    <citation type="submission" date="2014-06" db="EMBL/GenBank/DDBJ databases">
        <title>The genome of the endonuclear symbiont Nucleicultrix amoebiphila.</title>
        <authorList>
            <person name="Schulz F."/>
            <person name="Horn M."/>
        </authorList>
    </citation>
    <scope>NUCLEOTIDE SEQUENCE [LARGE SCALE GENOMIC DNA]</scope>
    <source>
        <strain evidence="12 13">FS5</strain>
    </source>
</reference>
<dbReference type="SUPFAM" id="SSF81665">
    <property type="entry name" value="Calcium ATPase, transmembrane domain M"/>
    <property type="match status" value="1"/>
</dbReference>
<keyword evidence="9 10" id="KW-0472">Membrane</keyword>
<evidence type="ECO:0000256" key="4">
    <source>
        <dbReference type="ARBA" id="ARBA00022741"/>
    </source>
</evidence>
<keyword evidence="7" id="KW-1278">Translocase</keyword>
<dbReference type="InterPro" id="IPR004014">
    <property type="entry name" value="ATPase_P-typ_cation-transptr_N"/>
</dbReference>
<accession>A0A1W6N2J6</accession>
<feature type="transmembrane region" description="Helical" evidence="10">
    <location>
        <begin position="748"/>
        <end position="771"/>
    </location>
</feature>
<dbReference type="Gene3D" id="3.40.50.1000">
    <property type="entry name" value="HAD superfamily/HAD-like"/>
    <property type="match status" value="1"/>
</dbReference>
<dbReference type="InterPro" id="IPR023298">
    <property type="entry name" value="ATPase_P-typ_TM_dom_sf"/>
</dbReference>
<comment type="subcellular location">
    <subcellularLocation>
        <location evidence="1">Endomembrane system</location>
        <topology evidence="1">Multi-pass membrane protein</topology>
    </subcellularLocation>
</comment>
<feature type="transmembrane region" description="Helical" evidence="10">
    <location>
        <begin position="57"/>
        <end position="79"/>
    </location>
</feature>
<evidence type="ECO:0000259" key="11">
    <source>
        <dbReference type="SMART" id="SM00831"/>
    </source>
</evidence>
<evidence type="ECO:0000256" key="2">
    <source>
        <dbReference type="ARBA" id="ARBA00022553"/>
    </source>
</evidence>
<dbReference type="SFLD" id="SFLDF00027">
    <property type="entry name" value="p-type_atpase"/>
    <property type="match status" value="1"/>
</dbReference>
<dbReference type="SFLD" id="SFLDG00002">
    <property type="entry name" value="C1.7:_P-type_atpase_like"/>
    <property type="match status" value="1"/>
</dbReference>
<dbReference type="InterPro" id="IPR023299">
    <property type="entry name" value="ATPase_P-typ_cyto_dom_N"/>
</dbReference>
<dbReference type="Pfam" id="PF00690">
    <property type="entry name" value="Cation_ATPase_N"/>
    <property type="match status" value="1"/>
</dbReference>
<dbReference type="GO" id="GO:0016020">
    <property type="term" value="C:membrane"/>
    <property type="evidence" value="ECO:0007669"/>
    <property type="project" value="InterPro"/>
</dbReference>
<evidence type="ECO:0000256" key="8">
    <source>
        <dbReference type="ARBA" id="ARBA00022989"/>
    </source>
</evidence>
<keyword evidence="3 10" id="KW-0812">Transmembrane</keyword>
<keyword evidence="8 10" id="KW-1133">Transmembrane helix</keyword>
<dbReference type="Gene3D" id="2.70.150.10">
    <property type="entry name" value="Calcium-transporting ATPase, cytoplasmic transduction domain A"/>
    <property type="match status" value="1"/>
</dbReference>
<evidence type="ECO:0000256" key="5">
    <source>
        <dbReference type="ARBA" id="ARBA00022840"/>
    </source>
</evidence>
<gene>
    <name evidence="12" type="ORF">GQ61_00215</name>
</gene>
<evidence type="ECO:0000256" key="1">
    <source>
        <dbReference type="ARBA" id="ARBA00004127"/>
    </source>
</evidence>
<dbReference type="InterPro" id="IPR036412">
    <property type="entry name" value="HAD-like_sf"/>
</dbReference>
<dbReference type="RefSeq" id="WP_085783378.1">
    <property type="nucleotide sequence ID" value="NZ_CP008743.1"/>
</dbReference>
<keyword evidence="5" id="KW-0067">ATP-binding</keyword>
<sequence length="878" mass="95594">MNSEIKTPWAQSPQEVLDILETSSTNGFSSHQVEERLRIYGRNLLKEEEKITQLARFLLQLKSPVVLTLLIATAISVLVGDIVDAIAIFTIVIINAIVGYIQEAKADNALEALKKLSAPHARVIRGGSIQEIPAADVCLGEILVFEAGDYVSADCRVIQASQLSADEAILTGESLPVNKDTVPVETSAPLGERKCMLFAGTAVATGTARAVVTAIGMNTEIGRIAGILESTDIAKTPLQGRLEQVSNRLLLFCLLVVFLVAILGMVHGEEWLDVLMTAVSLAVAAIPEGLPTVVTLTLVLGVQRMAKRNALVRRLSAVETLGSTNVICTDKTGTLTTGKMRVREVFTLSSGILKEEDAQRNDDALRKLIESSVLCSNASITSDGFATGDPTEVALLYLAKSNNLEHQYLNSAYPRLAEWSFDSNRKRMSVAVQAGSEVIIHCKGAPEALLPLCQLTEKEKVMILEAIETLSSQGRRLLSVATRTLPDPLQEFNVARYKDSVLVENNLTFLGLVSIADPPRQESIIAIQDCKAAGIKAVMITGDHPVTAKAIAQELGIVEDGIFDQVMTGLELEKMSPKDLEGQVEKIAVYARVSPEHKLKIVQAWINKGNIVAMTGDGVNDAPALKQASIGVAMGKGGTEVARQASSMILTDDNFATIVSAVGEGRAIYGNIRRTIQYLLSGNIAEILIMLGAALMGWPTPLAAIHLLWINLVTDGLPSLALAMEPVAKDVLKTTKRPSPKTFFDRRFYLELAFVSIITTVMALALYAYMLKTAGETLAKTYVFSFLVFAELFRSFACRSDQQTAFQMGLTSNLYHLLAVAIPVAFQIFLHHFDLFRALFKVQRIDWGHCLILLVLTLIPVTLIELKKWYVQSRKRSQ</sequence>
<dbReference type="InterPro" id="IPR008250">
    <property type="entry name" value="ATPase_P-typ_transduc_dom_A_sf"/>
</dbReference>
<dbReference type="InterPro" id="IPR018303">
    <property type="entry name" value="ATPase_P-typ_P_site"/>
</dbReference>
<dbReference type="Gene3D" id="3.40.1110.10">
    <property type="entry name" value="Calcium-transporting ATPase, cytoplasmic domain N"/>
    <property type="match status" value="1"/>
</dbReference>
<dbReference type="PANTHER" id="PTHR42861">
    <property type="entry name" value="CALCIUM-TRANSPORTING ATPASE"/>
    <property type="match status" value="1"/>
</dbReference>
<feature type="transmembrane region" description="Helical" evidence="10">
    <location>
        <begin position="814"/>
        <end position="833"/>
    </location>
</feature>
<dbReference type="FunFam" id="2.70.150.10:FF:000160">
    <property type="entry name" value="Sarcoplasmic/endoplasmic reticulum calcium ATPase 1"/>
    <property type="match status" value="1"/>
</dbReference>
<dbReference type="SMART" id="SM00831">
    <property type="entry name" value="Cation_ATPase_N"/>
    <property type="match status" value="1"/>
</dbReference>
<dbReference type="NCBIfam" id="TIGR01494">
    <property type="entry name" value="ATPase_P-type"/>
    <property type="match status" value="2"/>
</dbReference>
<dbReference type="InterPro" id="IPR001757">
    <property type="entry name" value="P_typ_ATPase"/>
</dbReference>
<protein>
    <recommendedName>
        <fullName evidence="11">Cation-transporting P-type ATPase N-terminal domain-containing protein</fullName>
    </recommendedName>
</protein>
<feature type="transmembrane region" description="Helical" evidence="10">
    <location>
        <begin position="704"/>
        <end position="727"/>
    </location>
</feature>
<dbReference type="Pfam" id="PF00122">
    <property type="entry name" value="E1-E2_ATPase"/>
    <property type="match status" value="1"/>
</dbReference>
<dbReference type="InterPro" id="IPR006068">
    <property type="entry name" value="ATPase_P-typ_cation-transptr_C"/>
</dbReference>
<dbReference type="PRINTS" id="PR00119">
    <property type="entry name" value="CATATPASE"/>
</dbReference>
<dbReference type="GO" id="GO:0005524">
    <property type="term" value="F:ATP binding"/>
    <property type="evidence" value="ECO:0007669"/>
    <property type="project" value="UniProtKB-KW"/>
</dbReference>
<dbReference type="Gene3D" id="1.20.1110.10">
    <property type="entry name" value="Calcium-transporting ATPase, transmembrane domain"/>
    <property type="match status" value="1"/>
</dbReference>
<evidence type="ECO:0000256" key="6">
    <source>
        <dbReference type="ARBA" id="ARBA00022842"/>
    </source>
</evidence>
<dbReference type="FunFam" id="3.40.50.1000:FF:000083">
    <property type="entry name" value="Sodium/potassium-transporting ATPase subunit alpha"/>
    <property type="match status" value="1"/>
</dbReference>
<dbReference type="InterPro" id="IPR044492">
    <property type="entry name" value="P_typ_ATPase_HD_dom"/>
</dbReference>
<feature type="transmembrane region" description="Helical" evidence="10">
    <location>
        <begin position="249"/>
        <end position="268"/>
    </location>
</feature>
<dbReference type="Proteomes" id="UP000237351">
    <property type="component" value="Chromosome"/>
</dbReference>
<feature type="transmembrane region" description="Helical" evidence="10">
    <location>
        <begin position="678"/>
        <end position="698"/>
    </location>
</feature>
<feature type="transmembrane region" description="Helical" evidence="10">
    <location>
        <begin position="845"/>
        <end position="866"/>
    </location>
</feature>
<dbReference type="SUPFAM" id="SSF81653">
    <property type="entry name" value="Calcium ATPase, transduction domain A"/>
    <property type="match status" value="1"/>
</dbReference>
<evidence type="ECO:0000313" key="13">
    <source>
        <dbReference type="Proteomes" id="UP000237351"/>
    </source>
</evidence>
<dbReference type="PRINTS" id="PR00120">
    <property type="entry name" value="HATPASE"/>
</dbReference>
<dbReference type="SFLD" id="SFLDS00003">
    <property type="entry name" value="Haloacid_Dehalogenase"/>
    <property type="match status" value="1"/>
</dbReference>
<dbReference type="GO" id="GO:0016887">
    <property type="term" value="F:ATP hydrolysis activity"/>
    <property type="evidence" value="ECO:0007669"/>
    <property type="project" value="InterPro"/>
</dbReference>
<dbReference type="PROSITE" id="PS00154">
    <property type="entry name" value="ATPASE_E1_E2"/>
    <property type="match status" value="1"/>
</dbReference>
<organism evidence="12 13">
    <name type="scientific">Candidatus Nucleicultrix amoebiphila FS5</name>
    <dbReference type="NCBI Taxonomy" id="1414854"/>
    <lineage>
        <taxon>Bacteria</taxon>
        <taxon>Pseudomonadati</taxon>
        <taxon>Pseudomonadota</taxon>
        <taxon>Alphaproteobacteria</taxon>
        <taxon>Holosporales</taxon>
        <taxon>Candidatus Nucleicultricaceae</taxon>
        <taxon>Candidatus Nucleicultrix</taxon>
    </lineage>
</organism>
<dbReference type="InterPro" id="IPR059000">
    <property type="entry name" value="ATPase_P-type_domA"/>
</dbReference>
<evidence type="ECO:0000256" key="9">
    <source>
        <dbReference type="ARBA" id="ARBA00023136"/>
    </source>
</evidence>
<evidence type="ECO:0000256" key="7">
    <source>
        <dbReference type="ARBA" id="ARBA00022967"/>
    </source>
</evidence>
<name>A0A1W6N2J6_9PROT</name>
<dbReference type="EMBL" id="CP008743">
    <property type="protein sequence ID" value="ARN84035.1"/>
    <property type="molecule type" value="Genomic_DNA"/>
</dbReference>
<dbReference type="STRING" id="1414854.GQ61_00215"/>
<feature type="transmembrane region" description="Helical" evidence="10">
    <location>
        <begin position="274"/>
        <end position="300"/>
    </location>
</feature>
<feature type="domain" description="Cation-transporting P-type ATPase N-terminal" evidence="11">
    <location>
        <begin position="7"/>
        <end position="81"/>
    </location>
</feature>
<dbReference type="GO" id="GO:0012505">
    <property type="term" value="C:endomembrane system"/>
    <property type="evidence" value="ECO:0007669"/>
    <property type="project" value="UniProtKB-SubCell"/>
</dbReference>